<feature type="transmembrane region" description="Helical" evidence="2">
    <location>
        <begin position="503"/>
        <end position="520"/>
    </location>
</feature>
<dbReference type="PANTHER" id="PTHR38434">
    <property type="entry name" value="BLL2549 PROTEIN"/>
    <property type="match status" value="1"/>
</dbReference>
<dbReference type="AlphaFoldDB" id="A0A6I2M6M4"/>
<feature type="transmembrane region" description="Helical" evidence="2">
    <location>
        <begin position="386"/>
        <end position="407"/>
    </location>
</feature>
<dbReference type="Proteomes" id="UP000441585">
    <property type="component" value="Unassembled WGS sequence"/>
</dbReference>
<feature type="transmembrane region" description="Helical" evidence="2">
    <location>
        <begin position="526"/>
        <end position="550"/>
    </location>
</feature>
<reference evidence="3 4" key="1">
    <citation type="submission" date="2019-11" db="EMBL/GenBank/DDBJ databases">
        <title>Bacillus idriensis genome.</title>
        <authorList>
            <person name="Konopka E.N."/>
            <person name="Newman J.D."/>
        </authorList>
    </citation>
    <scope>NUCLEOTIDE SEQUENCE [LARGE SCALE GENOMIC DNA]</scope>
    <source>
        <strain evidence="3 4">DSM 19097</strain>
    </source>
</reference>
<evidence type="ECO:0000313" key="3">
    <source>
        <dbReference type="EMBL" id="MRX53167.1"/>
    </source>
</evidence>
<feature type="transmembrane region" description="Helical" evidence="2">
    <location>
        <begin position="413"/>
        <end position="429"/>
    </location>
</feature>
<evidence type="ECO:0000256" key="1">
    <source>
        <dbReference type="SAM" id="Coils"/>
    </source>
</evidence>
<proteinExistence type="predicted"/>
<feature type="transmembrane region" description="Helical" evidence="2">
    <location>
        <begin position="231"/>
        <end position="252"/>
    </location>
</feature>
<comment type="caution">
    <text evidence="3">The sequence shown here is derived from an EMBL/GenBank/DDBJ whole genome shotgun (WGS) entry which is preliminary data.</text>
</comment>
<feature type="transmembrane region" description="Helical" evidence="2">
    <location>
        <begin position="288"/>
        <end position="304"/>
    </location>
</feature>
<feature type="transmembrane region" description="Helical" evidence="2">
    <location>
        <begin position="74"/>
        <end position="92"/>
    </location>
</feature>
<feature type="transmembrane region" description="Helical" evidence="2">
    <location>
        <begin position="183"/>
        <end position="200"/>
    </location>
</feature>
<feature type="transmembrane region" description="Helical" evidence="2">
    <location>
        <begin position="130"/>
        <end position="150"/>
    </location>
</feature>
<feature type="transmembrane region" description="Helical" evidence="2">
    <location>
        <begin position="206"/>
        <end position="224"/>
    </location>
</feature>
<evidence type="ECO:0000313" key="4">
    <source>
        <dbReference type="Proteomes" id="UP000441585"/>
    </source>
</evidence>
<protein>
    <submittedName>
        <fullName evidence="3">DUF2339 domain-containing protein</fullName>
    </submittedName>
</protein>
<accession>A0A6I2M6M4</accession>
<feature type="transmembrane region" description="Helical" evidence="2">
    <location>
        <begin position="475"/>
        <end position="496"/>
    </location>
</feature>
<dbReference type="PANTHER" id="PTHR38434:SF1">
    <property type="entry name" value="BLL2549 PROTEIN"/>
    <property type="match status" value="1"/>
</dbReference>
<feature type="transmembrane region" description="Helical" evidence="2">
    <location>
        <begin position="310"/>
        <end position="329"/>
    </location>
</feature>
<keyword evidence="2" id="KW-0812">Transmembrane</keyword>
<feature type="transmembrane region" description="Helical" evidence="2">
    <location>
        <begin position="359"/>
        <end position="379"/>
    </location>
</feature>
<dbReference type="RefSeq" id="WP_154318068.1">
    <property type="nucleotide sequence ID" value="NZ_CAJGAA010000001.1"/>
</dbReference>
<dbReference type="EMBL" id="WKKF01000001">
    <property type="protein sequence ID" value="MRX53167.1"/>
    <property type="molecule type" value="Genomic_DNA"/>
</dbReference>
<name>A0A6I2M6M4_9BACI</name>
<organism evidence="3 4">
    <name type="scientific">Metabacillus idriensis</name>
    <dbReference type="NCBI Taxonomy" id="324768"/>
    <lineage>
        <taxon>Bacteria</taxon>
        <taxon>Bacillati</taxon>
        <taxon>Bacillota</taxon>
        <taxon>Bacilli</taxon>
        <taxon>Bacillales</taxon>
        <taxon>Bacillaceae</taxon>
        <taxon>Metabacillus</taxon>
    </lineage>
</organism>
<dbReference type="Pfam" id="PF10101">
    <property type="entry name" value="DUF2339"/>
    <property type="match status" value="2"/>
</dbReference>
<evidence type="ECO:0000256" key="2">
    <source>
        <dbReference type="SAM" id="Phobius"/>
    </source>
</evidence>
<dbReference type="InterPro" id="IPR019286">
    <property type="entry name" value="DUF2339_TM"/>
</dbReference>
<feature type="transmembrane region" description="Helical" evidence="2">
    <location>
        <begin position="336"/>
        <end position="353"/>
    </location>
</feature>
<feature type="transmembrane region" description="Helical" evidence="2">
    <location>
        <begin position="258"/>
        <end position="276"/>
    </location>
</feature>
<keyword evidence="4" id="KW-1185">Reference proteome</keyword>
<feature type="transmembrane region" description="Helical" evidence="2">
    <location>
        <begin position="441"/>
        <end position="469"/>
    </location>
</feature>
<feature type="coiled-coil region" evidence="1">
    <location>
        <begin position="7"/>
        <end position="34"/>
    </location>
</feature>
<keyword evidence="2" id="KW-0472">Membrane</keyword>
<keyword evidence="2" id="KW-1133">Transmembrane helix</keyword>
<feature type="transmembrane region" description="Helical" evidence="2">
    <location>
        <begin position="98"/>
        <end position="118"/>
    </location>
</feature>
<sequence length="553" mass="61293">MNLERKIEEMETQMRHLQQEVSELRAELNSIKGKPVAAKTVYQAPEPVLTEQIPAAAKTKAEPVDWERVIGQVWLPRVFILVLLLGVLWAFKAASDEGFITDTVKCILGLLSSAALIAGGERQIKKGRAALGQVLLGGAIVIFILSTFSANVLYGLIPSALAFVLNMIWVSAGMFLSHRHRSQPVAVIAGIAGFLVPFLVESDSNNALLFVAYEFLFYAGLLVYAMKKKYIVLYFSSFFLLHAALFVFTAFAPLEHSTLILTAILFQHAGLVMTYFIQSLYQLQQKTLVLISFVLTHFWFQALADETVYLGFLGASFGVYAAVAVWLFLKKTETEKLDIFAPIATYAAGIYIVEVTGEAQISLLLLLHGLVALYVGFAVKGNIQKYIGLIVYVIGLLASCTKVIYHVWSYETAVWMSIVASLIALKLMLRKYRHEFKESDVRFLNTVLFAGLVITTFIFATMLVLAAASNMSFEIRMMSVTGIWALYAVVCVVYGVLKNHRKVRILGIGLLFLTLSKLVLLDLVSLSIVLRAILFIALGTVGIGVSRFFYKTK</sequence>
<keyword evidence="1" id="KW-0175">Coiled coil</keyword>
<gene>
    <name evidence="3" type="ORF">GJU41_04225</name>
</gene>
<feature type="transmembrane region" description="Helical" evidence="2">
    <location>
        <begin position="156"/>
        <end position="176"/>
    </location>
</feature>